<organism evidence="2 3">
    <name type="scientific">Kangiella japonica</name>
    <dbReference type="NCBI Taxonomy" id="647384"/>
    <lineage>
        <taxon>Bacteria</taxon>
        <taxon>Pseudomonadati</taxon>
        <taxon>Pseudomonadota</taxon>
        <taxon>Gammaproteobacteria</taxon>
        <taxon>Kangiellales</taxon>
        <taxon>Kangiellaceae</taxon>
        <taxon>Kangiella</taxon>
    </lineage>
</organism>
<keyword evidence="1" id="KW-1133">Transmembrane helix</keyword>
<keyword evidence="1" id="KW-0812">Transmembrane</keyword>
<feature type="transmembrane region" description="Helical" evidence="1">
    <location>
        <begin position="54"/>
        <end position="72"/>
    </location>
</feature>
<protein>
    <submittedName>
        <fullName evidence="2">Uncharacterized protein</fullName>
    </submittedName>
</protein>
<sequence length="191" mass="22074">MEIVQKKGSVKHTFTLHDNYFNFAFNDKSGSDDVDINYADLPKKSSIQIEENEWLRNVGYLWMVLGLGSSIYKYFTGNVFAGSFWFWIGLGCVLFATYSKIKYTVFKTEKGSIFIIQDDKHGYLVNELKERRLNQLRSWYADINPENDLETEIGKFEWLGQQGALSKEEVGNKIAQVQMLHNQNVSSETLN</sequence>
<evidence type="ECO:0000313" key="2">
    <source>
        <dbReference type="EMBL" id="GAA0202376.1"/>
    </source>
</evidence>
<comment type="caution">
    <text evidence="2">The sequence shown here is derived from an EMBL/GenBank/DDBJ whole genome shotgun (WGS) entry which is preliminary data.</text>
</comment>
<accession>A0ABP3CF88</accession>
<keyword evidence="3" id="KW-1185">Reference proteome</keyword>
<evidence type="ECO:0000313" key="3">
    <source>
        <dbReference type="Proteomes" id="UP001501221"/>
    </source>
</evidence>
<dbReference type="RefSeq" id="WP_343986644.1">
    <property type="nucleotide sequence ID" value="NZ_BAAAFM010000003.1"/>
</dbReference>
<gene>
    <name evidence="2" type="ORF">GCM10009123_06990</name>
</gene>
<reference evidence="3" key="1">
    <citation type="journal article" date="2019" name="Int. J. Syst. Evol. Microbiol.">
        <title>The Global Catalogue of Microorganisms (GCM) 10K type strain sequencing project: providing services to taxonomists for standard genome sequencing and annotation.</title>
        <authorList>
            <consortium name="The Broad Institute Genomics Platform"/>
            <consortium name="The Broad Institute Genome Sequencing Center for Infectious Disease"/>
            <person name="Wu L."/>
            <person name="Ma J."/>
        </authorList>
    </citation>
    <scope>NUCLEOTIDE SEQUENCE [LARGE SCALE GENOMIC DNA]</scope>
    <source>
        <strain evidence="3">JCM 16211</strain>
    </source>
</reference>
<feature type="transmembrane region" description="Helical" evidence="1">
    <location>
        <begin position="84"/>
        <end position="101"/>
    </location>
</feature>
<evidence type="ECO:0000256" key="1">
    <source>
        <dbReference type="SAM" id="Phobius"/>
    </source>
</evidence>
<name>A0ABP3CF88_9GAMM</name>
<dbReference type="Proteomes" id="UP001501221">
    <property type="component" value="Unassembled WGS sequence"/>
</dbReference>
<proteinExistence type="predicted"/>
<keyword evidence="1" id="KW-0472">Membrane</keyword>
<dbReference type="EMBL" id="BAAAFM010000003">
    <property type="protein sequence ID" value="GAA0202376.1"/>
    <property type="molecule type" value="Genomic_DNA"/>
</dbReference>